<feature type="region of interest" description="Disordered" evidence="1">
    <location>
        <begin position="45"/>
        <end position="84"/>
    </location>
</feature>
<reference evidence="2 3" key="1">
    <citation type="submission" date="2015-08" db="EMBL/GenBank/DDBJ databases">
        <title>Genome sequencing of Penicillium nordicum.</title>
        <authorList>
            <person name="Nguyen H.D."/>
            <person name="Seifert K.A."/>
        </authorList>
    </citation>
    <scope>NUCLEOTIDE SEQUENCE [LARGE SCALE GENOMIC DNA]</scope>
    <source>
        <strain evidence="2 3">DAOMC 185683</strain>
    </source>
</reference>
<evidence type="ECO:0000313" key="3">
    <source>
        <dbReference type="Proteomes" id="UP000037696"/>
    </source>
</evidence>
<gene>
    <name evidence="2" type="ORF">ACN38_g9587</name>
</gene>
<dbReference type="AlphaFoldDB" id="A0A0M8NUB4"/>
<evidence type="ECO:0000313" key="2">
    <source>
        <dbReference type="EMBL" id="KOS39566.1"/>
    </source>
</evidence>
<comment type="caution">
    <text evidence="2">The sequence shown here is derived from an EMBL/GenBank/DDBJ whole genome shotgun (WGS) entry which is preliminary data.</text>
</comment>
<dbReference type="Proteomes" id="UP000037696">
    <property type="component" value="Unassembled WGS sequence"/>
</dbReference>
<proteinExistence type="predicted"/>
<name>A0A0M8NUB4_9EURO</name>
<sequence>MMFHPEANHRSAFLSHRSTSRPIKLLGVVMFWNRSKFFFWGVPRTPASDTASQDNPQDKTAGYIREIRNVRLGGQKKQTSKHEG</sequence>
<organism evidence="2 3">
    <name type="scientific">Penicillium nordicum</name>
    <dbReference type="NCBI Taxonomy" id="229535"/>
    <lineage>
        <taxon>Eukaryota</taxon>
        <taxon>Fungi</taxon>
        <taxon>Dikarya</taxon>
        <taxon>Ascomycota</taxon>
        <taxon>Pezizomycotina</taxon>
        <taxon>Eurotiomycetes</taxon>
        <taxon>Eurotiomycetidae</taxon>
        <taxon>Eurotiales</taxon>
        <taxon>Aspergillaceae</taxon>
        <taxon>Penicillium</taxon>
    </lineage>
</organism>
<evidence type="ECO:0000256" key="1">
    <source>
        <dbReference type="SAM" id="MobiDB-lite"/>
    </source>
</evidence>
<keyword evidence="3" id="KW-1185">Reference proteome</keyword>
<protein>
    <submittedName>
        <fullName evidence="2">Uncharacterized protein</fullName>
    </submittedName>
</protein>
<dbReference type="EMBL" id="LHQQ01000197">
    <property type="protein sequence ID" value="KOS39566.1"/>
    <property type="molecule type" value="Genomic_DNA"/>
</dbReference>
<accession>A0A0M8NUB4</accession>